<dbReference type="EMBL" id="VSSQ01047628">
    <property type="protein sequence ID" value="MPN01635.1"/>
    <property type="molecule type" value="Genomic_DNA"/>
</dbReference>
<evidence type="ECO:0000313" key="1">
    <source>
        <dbReference type="EMBL" id="MPN01635.1"/>
    </source>
</evidence>
<dbReference type="PANTHER" id="PTHR46523">
    <property type="entry name" value="DCTP PYROPHOSPHATASE 1"/>
    <property type="match status" value="1"/>
</dbReference>
<dbReference type="AlphaFoldDB" id="A0A645EI01"/>
<comment type="caution">
    <text evidence="1">The sequence shown here is derived from an EMBL/GenBank/DDBJ whole genome shotgun (WGS) entry which is preliminary data.</text>
</comment>
<organism evidence="1">
    <name type="scientific">bioreactor metagenome</name>
    <dbReference type="NCBI Taxonomy" id="1076179"/>
    <lineage>
        <taxon>unclassified sequences</taxon>
        <taxon>metagenomes</taxon>
        <taxon>ecological metagenomes</taxon>
    </lineage>
</organism>
<sequence length="130" mass="14940">MGKAIDDLNIREKEDQAMDETVTISQLKRWASRFVEERSWQEYHTPKNLAMSIAIEAAELMEIFQWKTPEESGTICQDPATREHLGEEISDVLAYLLNLADVLEIDLSTVFLDKMEKNGRKYPVGQTTSF</sequence>
<protein>
    <recommendedName>
        <fullName evidence="2">NTP pyrophosphohydrolase MazG putative catalytic core domain-containing protein</fullName>
    </recommendedName>
</protein>
<evidence type="ECO:0008006" key="2">
    <source>
        <dbReference type="Google" id="ProtNLM"/>
    </source>
</evidence>
<dbReference type="CDD" id="cd11537">
    <property type="entry name" value="NTP-PPase_RS21-C6_like"/>
    <property type="match status" value="1"/>
</dbReference>
<dbReference type="Pfam" id="PF12643">
    <property type="entry name" value="MazG-like"/>
    <property type="match status" value="1"/>
</dbReference>
<dbReference type="Gene3D" id="1.10.287.1080">
    <property type="entry name" value="MazG-like"/>
    <property type="match status" value="1"/>
</dbReference>
<dbReference type="PIRSF" id="PIRSF029826">
    <property type="entry name" value="UCP029826_pph"/>
    <property type="match status" value="1"/>
</dbReference>
<dbReference type="PANTHER" id="PTHR46523:SF1">
    <property type="entry name" value="DCTP PYROPHOSPHATASE 1"/>
    <property type="match status" value="1"/>
</dbReference>
<dbReference type="SUPFAM" id="SSF101386">
    <property type="entry name" value="all-alpha NTP pyrophosphatases"/>
    <property type="match status" value="1"/>
</dbReference>
<name>A0A645EI01_9ZZZZ</name>
<reference evidence="1" key="1">
    <citation type="submission" date="2019-08" db="EMBL/GenBank/DDBJ databases">
        <authorList>
            <person name="Kucharzyk K."/>
            <person name="Murdoch R.W."/>
            <person name="Higgins S."/>
            <person name="Loffler F."/>
        </authorList>
    </citation>
    <scope>NUCLEOTIDE SEQUENCE</scope>
</reference>
<proteinExistence type="predicted"/>
<dbReference type="InterPro" id="IPR025984">
    <property type="entry name" value="DCTPP"/>
</dbReference>
<accession>A0A645EI01</accession>
<dbReference type="InterPro" id="IPR052555">
    <property type="entry name" value="dCTP_Pyrophosphatase"/>
</dbReference>
<dbReference type="GO" id="GO:0047429">
    <property type="term" value="F:nucleoside triphosphate diphosphatase activity"/>
    <property type="evidence" value="ECO:0007669"/>
    <property type="project" value="InterPro"/>
</dbReference>
<dbReference type="GO" id="GO:0009143">
    <property type="term" value="P:nucleoside triphosphate catabolic process"/>
    <property type="evidence" value="ECO:0007669"/>
    <property type="project" value="InterPro"/>
</dbReference>
<gene>
    <name evidence="1" type="ORF">SDC9_148845</name>
</gene>